<accession>A0A9Q3CHN8</accession>
<name>A0A9Q3CHN8_9BASI</name>
<feature type="compositionally biased region" description="Polar residues" evidence="1">
    <location>
        <begin position="89"/>
        <end position="102"/>
    </location>
</feature>
<evidence type="ECO:0000313" key="2">
    <source>
        <dbReference type="EMBL" id="MBW0483892.1"/>
    </source>
</evidence>
<dbReference type="EMBL" id="AVOT02007426">
    <property type="protein sequence ID" value="MBW0483892.1"/>
    <property type="molecule type" value="Genomic_DNA"/>
</dbReference>
<feature type="compositionally biased region" description="Basic and acidic residues" evidence="1">
    <location>
        <begin position="54"/>
        <end position="65"/>
    </location>
</feature>
<feature type="region of interest" description="Disordered" evidence="1">
    <location>
        <begin position="41"/>
        <end position="102"/>
    </location>
</feature>
<proteinExistence type="predicted"/>
<sequence length="102" mass="11901">MAGSSVAGRPFERDTYERCKTYDYDSERSWVRIPPMDCRDFEQNQSQRTGVRQYDYEQQRRDEWHSGGGRSPPLSLSSNRSDDLIVRTNPDSANHQNDLNNV</sequence>
<evidence type="ECO:0000313" key="3">
    <source>
        <dbReference type="Proteomes" id="UP000765509"/>
    </source>
</evidence>
<dbReference type="Proteomes" id="UP000765509">
    <property type="component" value="Unassembled WGS sequence"/>
</dbReference>
<gene>
    <name evidence="2" type="ORF">O181_023607</name>
</gene>
<evidence type="ECO:0000256" key="1">
    <source>
        <dbReference type="SAM" id="MobiDB-lite"/>
    </source>
</evidence>
<dbReference type="AlphaFoldDB" id="A0A9Q3CHN8"/>
<protein>
    <submittedName>
        <fullName evidence="2">Uncharacterized protein</fullName>
    </submittedName>
</protein>
<reference evidence="2" key="1">
    <citation type="submission" date="2021-03" db="EMBL/GenBank/DDBJ databases">
        <title>Draft genome sequence of rust myrtle Austropuccinia psidii MF-1, a brazilian biotype.</title>
        <authorList>
            <person name="Quecine M.C."/>
            <person name="Pachon D.M.R."/>
            <person name="Bonatelli M.L."/>
            <person name="Correr F.H."/>
            <person name="Franceschini L.M."/>
            <person name="Leite T.F."/>
            <person name="Margarido G.R.A."/>
            <person name="Almeida C.A."/>
            <person name="Ferrarezi J.A."/>
            <person name="Labate C.A."/>
        </authorList>
    </citation>
    <scope>NUCLEOTIDE SEQUENCE</scope>
    <source>
        <strain evidence="2">MF-1</strain>
    </source>
</reference>
<organism evidence="2 3">
    <name type="scientific">Austropuccinia psidii MF-1</name>
    <dbReference type="NCBI Taxonomy" id="1389203"/>
    <lineage>
        <taxon>Eukaryota</taxon>
        <taxon>Fungi</taxon>
        <taxon>Dikarya</taxon>
        <taxon>Basidiomycota</taxon>
        <taxon>Pucciniomycotina</taxon>
        <taxon>Pucciniomycetes</taxon>
        <taxon>Pucciniales</taxon>
        <taxon>Sphaerophragmiaceae</taxon>
        <taxon>Austropuccinia</taxon>
    </lineage>
</organism>
<comment type="caution">
    <text evidence="2">The sequence shown here is derived from an EMBL/GenBank/DDBJ whole genome shotgun (WGS) entry which is preliminary data.</text>
</comment>
<keyword evidence="3" id="KW-1185">Reference proteome</keyword>